<keyword evidence="2" id="KW-1185">Reference proteome</keyword>
<evidence type="ECO:0000313" key="1">
    <source>
        <dbReference type="EMBL" id="TKA81777.1"/>
    </source>
</evidence>
<sequence>MQHVGAFEAFPGAQITGDEAIARAIRRFATSSSSPSRRHALAMMPLIPATHTSPTVYAVAEKVSSAVVSVRFGLEHGFAAVVENHALQQSPICMFLLGRGSRQGGQDYGSIHSEAGS</sequence>
<organism evidence="1 2">
    <name type="scientific">Cryomyces minteri</name>
    <dbReference type="NCBI Taxonomy" id="331657"/>
    <lineage>
        <taxon>Eukaryota</taxon>
        <taxon>Fungi</taxon>
        <taxon>Dikarya</taxon>
        <taxon>Ascomycota</taxon>
        <taxon>Pezizomycotina</taxon>
        <taxon>Dothideomycetes</taxon>
        <taxon>Dothideomycetes incertae sedis</taxon>
        <taxon>Cryomyces</taxon>
    </lineage>
</organism>
<dbReference type="EMBL" id="NAJN01000015">
    <property type="protein sequence ID" value="TKA81777.1"/>
    <property type="molecule type" value="Genomic_DNA"/>
</dbReference>
<protein>
    <submittedName>
        <fullName evidence="1">Uncharacterized protein</fullName>
    </submittedName>
</protein>
<gene>
    <name evidence="1" type="ORF">B0A49_00649</name>
</gene>
<evidence type="ECO:0000313" key="2">
    <source>
        <dbReference type="Proteomes" id="UP000308768"/>
    </source>
</evidence>
<dbReference type="Proteomes" id="UP000308768">
    <property type="component" value="Unassembled WGS sequence"/>
</dbReference>
<comment type="caution">
    <text evidence="1">The sequence shown here is derived from an EMBL/GenBank/DDBJ whole genome shotgun (WGS) entry which is preliminary data.</text>
</comment>
<accession>A0A4U0XXZ3</accession>
<reference evidence="1 2" key="1">
    <citation type="submission" date="2017-03" db="EMBL/GenBank/DDBJ databases">
        <title>Genomes of endolithic fungi from Antarctica.</title>
        <authorList>
            <person name="Coleine C."/>
            <person name="Masonjones S."/>
            <person name="Stajich J.E."/>
        </authorList>
    </citation>
    <scope>NUCLEOTIDE SEQUENCE [LARGE SCALE GENOMIC DNA]</scope>
    <source>
        <strain evidence="1 2">CCFEE 5187</strain>
    </source>
</reference>
<name>A0A4U0XXZ3_9PEZI</name>
<dbReference type="AlphaFoldDB" id="A0A4U0XXZ3"/>
<proteinExistence type="predicted"/>